<evidence type="ECO:0000313" key="3">
    <source>
        <dbReference type="Proteomes" id="UP001186944"/>
    </source>
</evidence>
<dbReference type="Pfam" id="PF20231">
    <property type="entry name" value="DUF6589"/>
    <property type="match status" value="1"/>
</dbReference>
<name>A0AA89BTD5_PINIB</name>
<dbReference type="EMBL" id="VSWD01000009">
    <property type="protein sequence ID" value="KAK3093760.1"/>
    <property type="molecule type" value="Genomic_DNA"/>
</dbReference>
<reference evidence="2" key="1">
    <citation type="submission" date="2019-08" db="EMBL/GenBank/DDBJ databases">
        <title>The improved chromosome-level genome for the pearl oyster Pinctada fucata martensii using PacBio sequencing and Hi-C.</title>
        <authorList>
            <person name="Zheng Z."/>
        </authorList>
    </citation>
    <scope>NUCLEOTIDE SEQUENCE</scope>
    <source>
        <strain evidence="2">ZZ-2019</strain>
        <tissue evidence="2">Adductor muscle</tissue>
    </source>
</reference>
<gene>
    <name evidence="2" type="ORF">FSP39_019826</name>
</gene>
<organism evidence="2 3">
    <name type="scientific">Pinctada imbricata</name>
    <name type="common">Atlantic pearl-oyster</name>
    <name type="synonym">Pinctada martensii</name>
    <dbReference type="NCBI Taxonomy" id="66713"/>
    <lineage>
        <taxon>Eukaryota</taxon>
        <taxon>Metazoa</taxon>
        <taxon>Spiralia</taxon>
        <taxon>Lophotrochozoa</taxon>
        <taxon>Mollusca</taxon>
        <taxon>Bivalvia</taxon>
        <taxon>Autobranchia</taxon>
        <taxon>Pteriomorphia</taxon>
        <taxon>Pterioida</taxon>
        <taxon>Pterioidea</taxon>
        <taxon>Pteriidae</taxon>
        <taxon>Pinctada</taxon>
    </lineage>
</organism>
<dbReference type="InterPro" id="IPR046496">
    <property type="entry name" value="DUF6589"/>
</dbReference>
<evidence type="ECO:0000259" key="1">
    <source>
        <dbReference type="Pfam" id="PF20231"/>
    </source>
</evidence>
<evidence type="ECO:0000313" key="2">
    <source>
        <dbReference type="EMBL" id="KAK3093760.1"/>
    </source>
</evidence>
<proteinExistence type="predicted"/>
<feature type="domain" description="DUF6589" evidence="1">
    <location>
        <begin position="3"/>
        <end position="144"/>
    </location>
</feature>
<comment type="caution">
    <text evidence="2">The sequence shown here is derived from an EMBL/GenBank/DDBJ whole genome shotgun (WGS) entry which is preliminary data.</text>
</comment>
<sequence>MPHPHRKEMADKLFIFQLPLQFKNESKYEDCISIMNSYESTLTKLFQDAHGNTDLLDKYKVTLGGDQLTRVRMQDAKDLKALSTTAQGRLAHLEPVVCELWHLKQDFLEKLCKTFYEKATAAEQGTLQSFNNSEKKRCEWESKVKLQGPLSASVRCG</sequence>
<dbReference type="AlphaFoldDB" id="A0AA89BTD5"/>
<accession>A0AA89BTD5</accession>
<dbReference type="Proteomes" id="UP001186944">
    <property type="component" value="Unassembled WGS sequence"/>
</dbReference>
<keyword evidence="3" id="KW-1185">Reference proteome</keyword>
<protein>
    <recommendedName>
        <fullName evidence="1">DUF6589 domain-containing protein</fullName>
    </recommendedName>
</protein>